<evidence type="ECO:0000313" key="2">
    <source>
        <dbReference type="EMBL" id="MBD1392403.1"/>
    </source>
</evidence>
<dbReference type="InterPro" id="IPR043519">
    <property type="entry name" value="NT_sf"/>
</dbReference>
<name>A0A926NND5_9SPHI</name>
<dbReference type="SUPFAM" id="SSF81301">
    <property type="entry name" value="Nucleotidyltransferase"/>
    <property type="match status" value="1"/>
</dbReference>
<proteinExistence type="predicted"/>
<dbReference type="Pfam" id="PF18765">
    <property type="entry name" value="Polbeta"/>
    <property type="match status" value="1"/>
</dbReference>
<feature type="domain" description="Polymerase beta nucleotidyltransferase" evidence="1">
    <location>
        <begin position="11"/>
        <end position="98"/>
    </location>
</feature>
<dbReference type="Proteomes" id="UP000619078">
    <property type="component" value="Unassembled WGS sequence"/>
</dbReference>
<dbReference type="InterPro" id="IPR052930">
    <property type="entry name" value="TA_antitoxin_MntA"/>
</dbReference>
<dbReference type="Gene3D" id="3.30.460.10">
    <property type="entry name" value="Beta Polymerase, domain 2"/>
    <property type="match status" value="1"/>
</dbReference>
<gene>
    <name evidence="2" type="ORF">IDJ76_04765</name>
</gene>
<reference evidence="2" key="1">
    <citation type="submission" date="2020-09" db="EMBL/GenBank/DDBJ databases">
        <title>Novel species of Mucilaginibacter isolated from a glacier on the Tibetan Plateau.</title>
        <authorList>
            <person name="Liu Q."/>
            <person name="Xin Y.-H."/>
        </authorList>
    </citation>
    <scope>NUCLEOTIDE SEQUENCE</scope>
    <source>
        <strain evidence="2">ZB1P21</strain>
    </source>
</reference>
<evidence type="ECO:0000259" key="1">
    <source>
        <dbReference type="Pfam" id="PF18765"/>
    </source>
</evidence>
<dbReference type="EMBL" id="JACWMX010000002">
    <property type="protein sequence ID" value="MBD1392403.1"/>
    <property type="molecule type" value="Genomic_DNA"/>
</dbReference>
<organism evidence="2 3">
    <name type="scientific">Mucilaginibacter glaciei</name>
    <dbReference type="NCBI Taxonomy" id="2772109"/>
    <lineage>
        <taxon>Bacteria</taxon>
        <taxon>Pseudomonadati</taxon>
        <taxon>Bacteroidota</taxon>
        <taxon>Sphingobacteriia</taxon>
        <taxon>Sphingobacteriales</taxon>
        <taxon>Sphingobacteriaceae</taxon>
        <taxon>Mucilaginibacter</taxon>
    </lineage>
</organism>
<dbReference type="PANTHER" id="PTHR43852:SF3">
    <property type="entry name" value="NUCLEOTIDYLTRANSFERASE"/>
    <property type="match status" value="1"/>
</dbReference>
<comment type="caution">
    <text evidence="2">The sequence shown here is derived from an EMBL/GenBank/DDBJ whole genome shotgun (WGS) entry which is preliminary data.</text>
</comment>
<sequence>MYGLSEQAVINIIEVLKQYPAVKQTYLYGSRAKGNFKPSSDIDLVLKGEQLDLRQLTNIMASLDDLLLPNKFDVAIYHQINNEELLDHIDRVGITIYNS</sequence>
<protein>
    <submittedName>
        <fullName evidence="2">Nucleotidyltransferase domain-containing protein</fullName>
    </submittedName>
</protein>
<dbReference type="InterPro" id="IPR041633">
    <property type="entry name" value="Polbeta"/>
</dbReference>
<dbReference type="CDD" id="cd05403">
    <property type="entry name" value="NT_KNTase_like"/>
    <property type="match status" value="1"/>
</dbReference>
<dbReference type="AlphaFoldDB" id="A0A926NND5"/>
<keyword evidence="3" id="KW-1185">Reference proteome</keyword>
<dbReference type="PANTHER" id="PTHR43852">
    <property type="entry name" value="NUCLEOTIDYLTRANSFERASE"/>
    <property type="match status" value="1"/>
</dbReference>
<accession>A0A926NND5</accession>
<evidence type="ECO:0000313" key="3">
    <source>
        <dbReference type="Proteomes" id="UP000619078"/>
    </source>
</evidence>